<dbReference type="SUPFAM" id="SSF51161">
    <property type="entry name" value="Trimeric LpxA-like enzymes"/>
    <property type="match status" value="1"/>
</dbReference>
<sequence>MKHDVPNHELARPRGAGTQTVLGAVGKGLLLGGASLGVAALLATPWLFIPAGVLSVASGVLFIVRGALAEHAGLASGAGHSRIGLGAEVHESATVEPGAVIEMGATIGANAKVKAGAVVRMGATVEHDATVESGAVIGWGATVRQGATVQRAASVGAGATVGRNAVLSAGGHLGAGATLGASQGLESPRATLERAPEPSPKVEDPRAAELEALCDRLEAELGTGSQALREFLGTGAGSIAELRTGCRDLVARERGLRREVAPELMARLERERTLLEGRIASATDEQVRASLKDAVAAIDEQRAQRERLGRNADRLEAELTKLRWSMDSAIAQLVQVKSLGSAGRSPELERGLGRVREELAAVTEALELMDSEERDALRPVQAVEEGSSAPPSKRVRS</sequence>
<dbReference type="Proteomes" id="UP000662747">
    <property type="component" value="Chromosome"/>
</dbReference>
<keyword evidence="3" id="KW-0472">Membrane</keyword>
<accession>A0ABX7P851</accession>
<keyword evidence="3" id="KW-0812">Transmembrane</keyword>
<name>A0ABX7P851_9BACT</name>
<dbReference type="RefSeq" id="WP_206728172.1">
    <property type="nucleotide sequence ID" value="NZ_CP071090.1"/>
</dbReference>
<evidence type="ECO:0000256" key="1">
    <source>
        <dbReference type="SAM" id="Coils"/>
    </source>
</evidence>
<protein>
    <submittedName>
        <fullName evidence="4">Uncharacterized protein</fullName>
    </submittedName>
</protein>
<evidence type="ECO:0000256" key="3">
    <source>
        <dbReference type="SAM" id="Phobius"/>
    </source>
</evidence>
<feature type="coiled-coil region" evidence="1">
    <location>
        <begin position="265"/>
        <end position="332"/>
    </location>
</feature>
<organism evidence="4 5">
    <name type="scientific">Pyxidicoccus parkwayensis</name>
    <dbReference type="NCBI Taxonomy" id="2813578"/>
    <lineage>
        <taxon>Bacteria</taxon>
        <taxon>Pseudomonadati</taxon>
        <taxon>Myxococcota</taxon>
        <taxon>Myxococcia</taxon>
        <taxon>Myxococcales</taxon>
        <taxon>Cystobacterineae</taxon>
        <taxon>Myxococcaceae</taxon>
        <taxon>Pyxidicoccus</taxon>
    </lineage>
</organism>
<dbReference type="InterPro" id="IPR011004">
    <property type="entry name" value="Trimer_LpxA-like_sf"/>
</dbReference>
<evidence type="ECO:0000256" key="2">
    <source>
        <dbReference type="SAM" id="MobiDB-lite"/>
    </source>
</evidence>
<dbReference type="EMBL" id="CP071090">
    <property type="protein sequence ID" value="QSQ26627.1"/>
    <property type="molecule type" value="Genomic_DNA"/>
</dbReference>
<feature type="transmembrane region" description="Helical" evidence="3">
    <location>
        <begin position="48"/>
        <end position="68"/>
    </location>
</feature>
<feature type="transmembrane region" description="Helical" evidence="3">
    <location>
        <begin position="21"/>
        <end position="42"/>
    </location>
</feature>
<dbReference type="Gene3D" id="2.160.10.10">
    <property type="entry name" value="Hexapeptide repeat proteins"/>
    <property type="match status" value="1"/>
</dbReference>
<feature type="compositionally biased region" description="Basic and acidic residues" evidence="2">
    <location>
        <begin position="191"/>
        <end position="204"/>
    </location>
</feature>
<evidence type="ECO:0000313" key="4">
    <source>
        <dbReference type="EMBL" id="QSQ26627.1"/>
    </source>
</evidence>
<proteinExistence type="predicted"/>
<gene>
    <name evidence="4" type="ORF">JY651_17565</name>
</gene>
<keyword evidence="3" id="KW-1133">Transmembrane helix</keyword>
<feature type="region of interest" description="Disordered" evidence="2">
    <location>
        <begin position="178"/>
        <end position="204"/>
    </location>
</feature>
<evidence type="ECO:0000313" key="5">
    <source>
        <dbReference type="Proteomes" id="UP000662747"/>
    </source>
</evidence>
<keyword evidence="5" id="KW-1185">Reference proteome</keyword>
<reference evidence="4 5" key="1">
    <citation type="submission" date="2021-02" db="EMBL/GenBank/DDBJ databases">
        <title>De Novo genome assembly of isolated myxobacteria.</title>
        <authorList>
            <person name="Stevens D.C."/>
        </authorList>
    </citation>
    <scope>NUCLEOTIDE SEQUENCE [LARGE SCALE GENOMIC DNA]</scope>
    <source>
        <strain evidence="5">SCPEA02</strain>
    </source>
</reference>
<feature type="region of interest" description="Disordered" evidence="2">
    <location>
        <begin position="373"/>
        <end position="397"/>
    </location>
</feature>
<keyword evidence="1" id="KW-0175">Coiled coil</keyword>